<reference evidence="3 4" key="1">
    <citation type="submission" date="2020-11" db="EMBL/GenBank/DDBJ databases">
        <title>Enhanced detection system for hospital associated transmission using whole genome sequencing surveillance.</title>
        <authorList>
            <person name="Harrison L.H."/>
            <person name="Van Tyne D."/>
            <person name="Marsh J.W."/>
            <person name="Griffith M.P."/>
            <person name="Snyder D.J."/>
            <person name="Cooper V.S."/>
            <person name="Mustapha M."/>
        </authorList>
    </citation>
    <scope>NUCLEOTIDE SEQUENCE [LARGE SCALE GENOMIC DNA]</scope>
    <source>
        <strain evidence="3 4">BC00020</strain>
    </source>
</reference>
<evidence type="ECO:0000256" key="1">
    <source>
        <dbReference type="SAM" id="MobiDB-lite"/>
    </source>
</evidence>
<comment type="caution">
    <text evidence="3">The sequence shown here is derived from an EMBL/GenBank/DDBJ whole genome shotgun (WGS) entry which is preliminary data.</text>
</comment>
<evidence type="ECO:0000313" key="4">
    <source>
        <dbReference type="Proteomes" id="UP000808215"/>
    </source>
</evidence>
<evidence type="ECO:0000259" key="2">
    <source>
        <dbReference type="Pfam" id="PF05506"/>
    </source>
</evidence>
<dbReference type="Pfam" id="PF05506">
    <property type="entry name" value="PLipase_C_C"/>
    <property type="match status" value="2"/>
</dbReference>
<feature type="region of interest" description="Disordered" evidence="1">
    <location>
        <begin position="1"/>
        <end position="22"/>
    </location>
</feature>
<dbReference type="EMBL" id="JADVKH010000148">
    <property type="protein sequence ID" value="MBJ9691431.1"/>
    <property type="molecule type" value="Genomic_DNA"/>
</dbReference>
<organism evidence="3 4">
    <name type="scientific">Burkholderia vietnamiensis</name>
    <dbReference type="NCBI Taxonomy" id="60552"/>
    <lineage>
        <taxon>Bacteria</taxon>
        <taxon>Pseudomonadati</taxon>
        <taxon>Pseudomonadota</taxon>
        <taxon>Betaproteobacteria</taxon>
        <taxon>Burkholderiales</taxon>
        <taxon>Burkholderiaceae</taxon>
        <taxon>Burkholderia</taxon>
        <taxon>Burkholderia cepacia complex</taxon>
    </lineage>
</organism>
<gene>
    <name evidence="3" type="ORF">I5589_30640</name>
</gene>
<evidence type="ECO:0000313" key="3">
    <source>
        <dbReference type="EMBL" id="MBJ9691431.1"/>
    </source>
</evidence>
<dbReference type="RefSeq" id="WP_200092584.1">
    <property type="nucleotide sequence ID" value="NZ_JADVKH010000148.1"/>
</dbReference>
<feature type="non-terminal residue" evidence="3">
    <location>
        <position position="1"/>
    </location>
</feature>
<keyword evidence="4" id="KW-1185">Reference proteome</keyword>
<protein>
    <submittedName>
        <fullName evidence="3">DUF756 domain-containing protein</fullName>
    </submittedName>
</protein>
<feature type="domain" description="Bacterial phospholipase C C-terminal" evidence="2">
    <location>
        <begin position="149"/>
        <end position="230"/>
    </location>
</feature>
<sequence length="261" mass="28283">FPARRPPTAAWPTLPDTSGYAPADRVRHPDYVPVPPALQTVPKQEAGLRPARALPYELFVHGRVEPASGQFRLTFANTGRAGAAFQVQSRNRVDGPWAYTVEAGKRLADTWSAAASLGLYDLDVYGPNGFYCHFRGSFASGVGGTSGNPEVVYGYDVANGNITLRLMNRGHKAVRLKVSNAYGHRGARTFELAPGAHVDDYWDLRGSHGWYDLTVSDERPLGFVRRFAGHVETGRPSTSDPAIRTSATQDVVEAASDALAD</sequence>
<dbReference type="InterPro" id="IPR008475">
    <property type="entry name" value="PLipase_C_C"/>
</dbReference>
<feature type="compositionally biased region" description="Low complexity" evidence="1">
    <location>
        <begin position="1"/>
        <end position="15"/>
    </location>
</feature>
<accession>A0ABS1B4W1</accession>
<name>A0ABS1B4W1_BURVI</name>
<feature type="domain" description="Bacterial phospholipase C C-terminal" evidence="2">
    <location>
        <begin position="50"/>
        <end position="136"/>
    </location>
</feature>
<proteinExistence type="predicted"/>
<dbReference type="Proteomes" id="UP000808215">
    <property type="component" value="Unassembled WGS sequence"/>
</dbReference>